<dbReference type="EMBL" id="PXZH01000001">
    <property type="protein sequence ID" value="RST89863.1"/>
    <property type="molecule type" value="Genomic_DNA"/>
</dbReference>
<feature type="domain" description="WxL Interacting Protein peptidoglycan binding" evidence="2">
    <location>
        <begin position="31"/>
        <end position="151"/>
    </location>
</feature>
<feature type="transmembrane region" description="Helical" evidence="1">
    <location>
        <begin position="315"/>
        <end position="340"/>
    </location>
</feature>
<dbReference type="Proteomes" id="UP000277864">
    <property type="component" value="Unassembled WGS sequence"/>
</dbReference>
<dbReference type="InterPro" id="IPR021759">
    <property type="entry name" value="WxLIP_HBD"/>
</dbReference>
<feature type="domain" description="WxL Interacting Protein host binding" evidence="3">
    <location>
        <begin position="166"/>
        <end position="294"/>
    </location>
</feature>
<comment type="caution">
    <text evidence="4">The sequence shown here is derived from an EMBL/GenBank/DDBJ whole genome shotgun (WGS) entry which is preliminary data.</text>
</comment>
<evidence type="ECO:0000313" key="5">
    <source>
        <dbReference type="Proteomes" id="UP000277864"/>
    </source>
</evidence>
<evidence type="ECO:0000256" key="1">
    <source>
        <dbReference type="SAM" id="Phobius"/>
    </source>
</evidence>
<evidence type="ECO:0000259" key="3">
    <source>
        <dbReference type="Pfam" id="PF11797"/>
    </source>
</evidence>
<sequence>MRKKLVSLLLGIGFFLMVYLSPTCQASSLLFEAKVIPPANQEDKTLPYFDLKVTPSQSQRIEVLLTNFSSTDIQVSSQVFSAETSPSGNIVYGSHQKSVAAKGETPDIRELVSIEEDSLVIPKHSQKKLKVAVQIPAEKFEGMVLGSLFMKQLDLTEKQVATSQTQLVTHQFGYNLGLVLREDTTPVVSELVLDQAQFSSTKQALEVTMTNPKSKVMKTSQTDYKLFKEDEITEEPLVSYQAGQIAFAPNSTYTGQIPLKENLTPGKYHLVAEVKEGEHIWKFDKEFQVVKEKVAASPKKIVNKLAKKNPTPSKLLGNGLISLLLGLCGIFLGIYSYYWLKYGRKGGRSR</sequence>
<evidence type="ECO:0000259" key="2">
    <source>
        <dbReference type="Pfam" id="PF06030"/>
    </source>
</evidence>
<dbReference type="Pfam" id="PF11797">
    <property type="entry name" value="WxLIP_HBD"/>
    <property type="match status" value="1"/>
</dbReference>
<name>A0A429Z863_9ENTE</name>
<proteinExistence type="predicted"/>
<keyword evidence="5" id="KW-1185">Reference proteome</keyword>
<dbReference type="Pfam" id="PF06030">
    <property type="entry name" value="WxLIP_PGBD"/>
    <property type="match status" value="1"/>
</dbReference>
<dbReference type="InterPro" id="IPR010317">
    <property type="entry name" value="WxLIP_PGBD"/>
</dbReference>
<evidence type="ECO:0000313" key="4">
    <source>
        <dbReference type="EMBL" id="RST89863.1"/>
    </source>
</evidence>
<dbReference type="OrthoDB" id="2148359at2"/>
<protein>
    <submittedName>
        <fullName evidence="4">Uncharacterized protein</fullName>
    </submittedName>
</protein>
<gene>
    <name evidence="4" type="ORF">C7P63_01940</name>
</gene>
<dbReference type="RefSeq" id="WP_125942475.1">
    <property type="nucleotide sequence ID" value="NZ_PXZH01000001.1"/>
</dbReference>
<keyword evidence="1" id="KW-0812">Transmembrane</keyword>
<reference evidence="4 5" key="1">
    <citation type="submission" date="2018-03" db="EMBL/GenBank/DDBJ databases">
        <authorList>
            <person name="Gulvik C.A."/>
        </authorList>
    </citation>
    <scope>NUCLEOTIDE SEQUENCE [LARGE SCALE GENOMIC DNA]</scope>
    <source>
        <strain evidence="4 5">JCM 31581</strain>
    </source>
</reference>
<accession>A0A429Z863</accession>
<organism evidence="4 5">
    <name type="scientific">Vagococcus humatus</name>
    <dbReference type="NCBI Taxonomy" id="1889241"/>
    <lineage>
        <taxon>Bacteria</taxon>
        <taxon>Bacillati</taxon>
        <taxon>Bacillota</taxon>
        <taxon>Bacilli</taxon>
        <taxon>Lactobacillales</taxon>
        <taxon>Enterococcaceae</taxon>
        <taxon>Vagococcus</taxon>
    </lineage>
</organism>
<keyword evidence="1" id="KW-1133">Transmembrane helix</keyword>
<keyword evidence="1" id="KW-0472">Membrane</keyword>
<dbReference type="AlphaFoldDB" id="A0A429Z863"/>